<feature type="compositionally biased region" description="Polar residues" evidence="1">
    <location>
        <begin position="236"/>
        <end position="251"/>
    </location>
</feature>
<accession>A0A914I1V7</accession>
<evidence type="ECO:0000313" key="3">
    <source>
        <dbReference type="WBParaSite" id="Gr19_v10_g6104.t1"/>
    </source>
</evidence>
<keyword evidence="2" id="KW-1185">Reference proteome</keyword>
<dbReference type="WBParaSite" id="Gr19_v10_g6104.t1">
    <property type="protein sequence ID" value="Gr19_v10_g6104.t1"/>
    <property type="gene ID" value="Gr19_v10_g6104"/>
</dbReference>
<proteinExistence type="predicted"/>
<name>A0A914I1V7_GLORO</name>
<dbReference type="Proteomes" id="UP000887572">
    <property type="component" value="Unplaced"/>
</dbReference>
<reference evidence="3" key="1">
    <citation type="submission" date="2022-11" db="UniProtKB">
        <authorList>
            <consortium name="WormBaseParasite"/>
        </authorList>
    </citation>
    <scope>IDENTIFICATION</scope>
</reference>
<organism evidence="2 3">
    <name type="scientific">Globodera rostochiensis</name>
    <name type="common">Golden nematode worm</name>
    <name type="synonym">Heterodera rostochiensis</name>
    <dbReference type="NCBI Taxonomy" id="31243"/>
    <lineage>
        <taxon>Eukaryota</taxon>
        <taxon>Metazoa</taxon>
        <taxon>Ecdysozoa</taxon>
        <taxon>Nematoda</taxon>
        <taxon>Chromadorea</taxon>
        <taxon>Rhabditida</taxon>
        <taxon>Tylenchina</taxon>
        <taxon>Tylenchomorpha</taxon>
        <taxon>Tylenchoidea</taxon>
        <taxon>Heteroderidae</taxon>
        <taxon>Heteroderinae</taxon>
        <taxon>Globodera</taxon>
    </lineage>
</organism>
<feature type="compositionally biased region" description="Basic and acidic residues" evidence="1">
    <location>
        <begin position="119"/>
        <end position="128"/>
    </location>
</feature>
<feature type="region of interest" description="Disordered" evidence="1">
    <location>
        <begin position="327"/>
        <end position="482"/>
    </location>
</feature>
<evidence type="ECO:0000313" key="2">
    <source>
        <dbReference type="Proteomes" id="UP000887572"/>
    </source>
</evidence>
<feature type="region of interest" description="Disordered" evidence="1">
    <location>
        <begin position="106"/>
        <end position="134"/>
    </location>
</feature>
<feature type="region of interest" description="Disordered" evidence="1">
    <location>
        <begin position="203"/>
        <end position="251"/>
    </location>
</feature>
<evidence type="ECO:0000256" key="1">
    <source>
        <dbReference type="SAM" id="MobiDB-lite"/>
    </source>
</evidence>
<sequence length="609" mass="68670">MSENGDLKAPKLYNAWRLLMCVEKGEEFIEFCVRNGLQGQALKGAVYGRCRRWCRQYTDETKCPYKIQLIIATGEVFERNYHNHTLVKKENDQITNQFEGLPNLSYKTNVSQSMDDDQSERNRSEEPLKLNNKTEVAEAKLVPRLTIIVRRRSQRQSESGNGEVTVGRKANCLVDRGREEKPICDKSDSDFCVQPKYGQFETQGFVQNDRKSQEKAATLSPIAEENVAAERGDKGQQMTAAEQQQKSPTPKSFIVPSSGNVWHFLTKLTHADYLKGLQESYGLKQNGSLNKKRWLKCIVKDCPYRALYIVDQMSLFHREKHVHKTDVTDMKSSGRRTARKTDVTDMKSSGRITARKTDVTDMKSSGRKTDVTDMKSSGRRTARKTDVTDMKSSGRKTDVTDMKSSGRRTARKTDVTDMKSSGRKTDVTDMKSSGRKTDVTDMKSSGRRTARKTDVTDMKSSGRRTARKTDVTDMKSSGRRTARKTDVNLKSMKIEEPGTSGAADKVSIASEIGDSGLHFTLKELARDFEALAHKSSLVLWRENSGTFALAMVDQRTKTVDKMLLFTEEGPAVIVSKCLGKTVNWSERWPKTGAQHFLRALHGICAEYFG</sequence>
<dbReference type="AlphaFoldDB" id="A0A914I1V7"/>
<protein>
    <submittedName>
        <fullName evidence="3">Uncharacterized protein</fullName>
    </submittedName>
</protein>